<dbReference type="AlphaFoldDB" id="A0A849BV46"/>
<evidence type="ECO:0000313" key="1">
    <source>
        <dbReference type="EMBL" id="NNH24662.1"/>
    </source>
</evidence>
<proteinExistence type="predicted"/>
<dbReference type="EMBL" id="JABEMA010000448">
    <property type="protein sequence ID" value="NNH24662.1"/>
    <property type="molecule type" value="Genomic_DNA"/>
</dbReference>
<reference evidence="1 2" key="1">
    <citation type="submission" date="2020-05" db="EMBL/GenBank/DDBJ databases">
        <title>MicrobeNet Type strains.</title>
        <authorList>
            <person name="Nicholson A.C."/>
        </authorList>
    </citation>
    <scope>NUCLEOTIDE SEQUENCE [LARGE SCALE GENOMIC DNA]</scope>
    <source>
        <strain evidence="1 2">JCM 14547</strain>
    </source>
</reference>
<evidence type="ECO:0000313" key="2">
    <source>
        <dbReference type="Proteomes" id="UP000555552"/>
    </source>
</evidence>
<comment type="caution">
    <text evidence="1">The sequence shown here is derived from an EMBL/GenBank/DDBJ whole genome shotgun (WGS) entry which is preliminary data.</text>
</comment>
<organism evidence="1 2">
    <name type="scientific">Pseudokineococcus marinus</name>
    <dbReference type="NCBI Taxonomy" id="351215"/>
    <lineage>
        <taxon>Bacteria</taxon>
        <taxon>Bacillati</taxon>
        <taxon>Actinomycetota</taxon>
        <taxon>Actinomycetes</taxon>
        <taxon>Kineosporiales</taxon>
        <taxon>Kineosporiaceae</taxon>
        <taxon>Pseudokineococcus</taxon>
    </lineage>
</organism>
<feature type="non-terminal residue" evidence="1">
    <location>
        <position position="1"/>
    </location>
</feature>
<gene>
    <name evidence="1" type="ORF">HLB09_16525</name>
</gene>
<name>A0A849BV46_9ACTN</name>
<accession>A0A849BV46</accession>
<keyword evidence="2" id="KW-1185">Reference proteome</keyword>
<dbReference type="Proteomes" id="UP000555552">
    <property type="component" value="Unassembled WGS sequence"/>
</dbReference>
<protein>
    <submittedName>
        <fullName evidence="1">Uncharacterized protein</fullName>
    </submittedName>
</protein>
<sequence>CDAAAHVAVRGGARLVDCTAGELEVVVVVAVDVPGALGGLGPARASARAGPR</sequence>